<comment type="caution">
    <text evidence="1">The sequence shown here is derived from an EMBL/GenBank/DDBJ whole genome shotgun (WGS) entry which is preliminary data.</text>
</comment>
<evidence type="ECO:0008006" key="3">
    <source>
        <dbReference type="Google" id="ProtNLM"/>
    </source>
</evidence>
<dbReference type="EMBL" id="JAAAIP010000013">
    <property type="protein sequence ID" value="KAG0329604.1"/>
    <property type="molecule type" value="Genomic_DNA"/>
</dbReference>
<keyword evidence="2" id="KW-1185">Reference proteome</keyword>
<dbReference type="Proteomes" id="UP000738325">
    <property type="component" value="Unassembled WGS sequence"/>
</dbReference>
<proteinExistence type="predicted"/>
<dbReference type="SUPFAM" id="SSF52047">
    <property type="entry name" value="RNI-like"/>
    <property type="match status" value="1"/>
</dbReference>
<organism evidence="1 2">
    <name type="scientific">Dissophora globulifera</name>
    <dbReference type="NCBI Taxonomy" id="979702"/>
    <lineage>
        <taxon>Eukaryota</taxon>
        <taxon>Fungi</taxon>
        <taxon>Fungi incertae sedis</taxon>
        <taxon>Mucoromycota</taxon>
        <taxon>Mortierellomycotina</taxon>
        <taxon>Mortierellomycetes</taxon>
        <taxon>Mortierellales</taxon>
        <taxon>Mortierellaceae</taxon>
        <taxon>Dissophora</taxon>
    </lineage>
</organism>
<accession>A0A9P6RYN4</accession>
<feature type="non-terminal residue" evidence="1">
    <location>
        <position position="374"/>
    </location>
</feature>
<dbReference type="AlphaFoldDB" id="A0A9P6RYN4"/>
<dbReference type="Gene3D" id="3.80.10.10">
    <property type="entry name" value="Ribonuclease Inhibitor"/>
    <property type="match status" value="1"/>
</dbReference>
<dbReference type="InterPro" id="IPR032675">
    <property type="entry name" value="LRR_dom_sf"/>
</dbReference>
<reference evidence="1" key="1">
    <citation type="journal article" date="2020" name="Fungal Divers.">
        <title>Resolving the Mortierellaceae phylogeny through synthesis of multi-gene phylogenetics and phylogenomics.</title>
        <authorList>
            <person name="Vandepol N."/>
            <person name="Liber J."/>
            <person name="Desiro A."/>
            <person name="Na H."/>
            <person name="Kennedy M."/>
            <person name="Barry K."/>
            <person name="Grigoriev I.V."/>
            <person name="Miller A.N."/>
            <person name="O'Donnell K."/>
            <person name="Stajich J.E."/>
            <person name="Bonito G."/>
        </authorList>
    </citation>
    <scope>NUCLEOTIDE SEQUENCE</scope>
    <source>
        <strain evidence="1">REB-010B</strain>
    </source>
</reference>
<protein>
    <recommendedName>
        <fullName evidence="3">F-box domain-containing protein</fullName>
    </recommendedName>
</protein>
<evidence type="ECO:0000313" key="2">
    <source>
        <dbReference type="Proteomes" id="UP000738325"/>
    </source>
</evidence>
<dbReference type="OrthoDB" id="2432222at2759"/>
<sequence length="374" mass="41178">MDSDPINMASKNPLDLPEIRLQTAIYLTPSDAAKCVSVCKAWHHTFLPIVWASVEVKAGASGQTLGGPSPDALERHRDLVIHLDIDQQVHRRYTMQFPKLRSLSLRSADGFNGGFEYGYNPAAIIASNPSLTDIAVFRMKGDLRLSFWNAIEKLDSGVFLAMFFESITDVPTANAFWRACTHLHGLDLDGVALTRNGDLRSLTFPNIRKLKLDTLLGLELEDQLELIIRCPAIEELYWSSDDSEMGEYRKRLSELAASGAWPKLGSVDISGNMDDGHIADLIDSMEKAAELTFSASGFGPQAYEVLQSHFRSLQVLCVVACPDMTSPMLLQVLSSCPALTELQADEILAGDIIGGNPWICCSLRIFGVNVVFQE</sequence>
<gene>
    <name evidence="1" type="ORF">BGZ99_001211</name>
</gene>
<name>A0A9P6RYN4_9FUNG</name>
<evidence type="ECO:0000313" key="1">
    <source>
        <dbReference type="EMBL" id="KAG0329604.1"/>
    </source>
</evidence>